<dbReference type="InterPro" id="IPR051861">
    <property type="entry name" value="NET_actin-binding_domain"/>
</dbReference>
<feature type="coiled-coil region" evidence="3">
    <location>
        <begin position="128"/>
        <end position="267"/>
    </location>
</feature>
<accession>A0A427ACV4</accession>
<gene>
    <name evidence="6" type="ORF">B296_00032692</name>
</gene>
<evidence type="ECO:0000256" key="4">
    <source>
        <dbReference type="SAM" id="MobiDB-lite"/>
    </source>
</evidence>
<organism evidence="6 7">
    <name type="scientific">Ensete ventricosum</name>
    <name type="common">Abyssinian banana</name>
    <name type="synonym">Musa ensete</name>
    <dbReference type="NCBI Taxonomy" id="4639"/>
    <lineage>
        <taxon>Eukaryota</taxon>
        <taxon>Viridiplantae</taxon>
        <taxon>Streptophyta</taxon>
        <taxon>Embryophyta</taxon>
        <taxon>Tracheophyta</taxon>
        <taxon>Spermatophyta</taxon>
        <taxon>Magnoliopsida</taxon>
        <taxon>Liliopsida</taxon>
        <taxon>Zingiberales</taxon>
        <taxon>Musaceae</taxon>
        <taxon>Ensete</taxon>
    </lineage>
</organism>
<reference evidence="6 7" key="1">
    <citation type="journal article" date="2014" name="Agronomy (Basel)">
        <title>A Draft Genome Sequence for Ensete ventricosum, the Drought-Tolerant Tree Against Hunger.</title>
        <authorList>
            <person name="Harrison J."/>
            <person name="Moore K.A."/>
            <person name="Paszkiewicz K."/>
            <person name="Jones T."/>
            <person name="Grant M."/>
            <person name="Ambacheew D."/>
            <person name="Muzemil S."/>
            <person name="Studholme D.J."/>
        </authorList>
    </citation>
    <scope>NUCLEOTIDE SEQUENCE [LARGE SCALE GENOMIC DNA]</scope>
</reference>
<dbReference type="PANTHER" id="PTHR32258:SF6">
    <property type="entry name" value="PROTEIN NETWORKED 1A"/>
    <property type="match status" value="1"/>
</dbReference>
<feature type="region of interest" description="Disordered" evidence="4">
    <location>
        <begin position="307"/>
        <end position="329"/>
    </location>
</feature>
<dbReference type="AlphaFoldDB" id="A0A427ACV4"/>
<dbReference type="PROSITE" id="PS51774">
    <property type="entry name" value="NAB"/>
    <property type="match status" value="1"/>
</dbReference>
<dbReference type="Gene3D" id="1.10.287.1490">
    <property type="match status" value="1"/>
</dbReference>
<dbReference type="PANTHER" id="PTHR32258">
    <property type="entry name" value="PROTEIN NETWORKED 4A"/>
    <property type="match status" value="1"/>
</dbReference>
<dbReference type="SUPFAM" id="SSF90257">
    <property type="entry name" value="Myosin rod fragments"/>
    <property type="match status" value="1"/>
</dbReference>
<dbReference type="Proteomes" id="UP000287651">
    <property type="component" value="Unassembled WGS sequence"/>
</dbReference>
<evidence type="ECO:0000313" key="6">
    <source>
        <dbReference type="EMBL" id="RRT74097.1"/>
    </source>
</evidence>
<dbReference type="Pfam" id="PF07765">
    <property type="entry name" value="KIP1"/>
    <property type="match status" value="1"/>
</dbReference>
<dbReference type="GO" id="GO:0051015">
    <property type="term" value="F:actin filament binding"/>
    <property type="evidence" value="ECO:0007669"/>
    <property type="project" value="TreeGrafter"/>
</dbReference>
<evidence type="ECO:0000256" key="1">
    <source>
        <dbReference type="ARBA" id="ARBA00023054"/>
    </source>
</evidence>
<protein>
    <recommendedName>
        <fullName evidence="5">NAB domain-containing protein</fullName>
    </recommendedName>
</protein>
<comment type="similarity">
    <text evidence="2">Belongs to the NET family.</text>
</comment>
<dbReference type="GO" id="GO:0005886">
    <property type="term" value="C:plasma membrane"/>
    <property type="evidence" value="ECO:0007669"/>
    <property type="project" value="TreeGrafter"/>
</dbReference>
<evidence type="ECO:0000259" key="5">
    <source>
        <dbReference type="PROSITE" id="PS51774"/>
    </source>
</evidence>
<evidence type="ECO:0000313" key="7">
    <source>
        <dbReference type="Proteomes" id="UP000287651"/>
    </source>
</evidence>
<feature type="domain" description="NAB" evidence="5">
    <location>
        <begin position="1"/>
        <end position="48"/>
    </location>
</feature>
<evidence type="ECO:0000256" key="3">
    <source>
        <dbReference type="SAM" id="Coils"/>
    </source>
</evidence>
<dbReference type="InterPro" id="IPR011684">
    <property type="entry name" value="NAB"/>
</dbReference>
<dbReference type="EMBL" id="AMZH03002881">
    <property type="protein sequence ID" value="RRT74097.1"/>
    <property type="molecule type" value="Genomic_DNA"/>
</dbReference>
<feature type="compositionally biased region" description="Basic and acidic residues" evidence="4">
    <location>
        <begin position="315"/>
        <end position="324"/>
    </location>
</feature>
<evidence type="ECO:0000256" key="2">
    <source>
        <dbReference type="ARBA" id="ARBA00038006"/>
    </source>
</evidence>
<proteinExistence type="inferred from homology"/>
<name>A0A427ACV4_ENSVE</name>
<sequence>MLEEDADSFARRAEMYYKKHPELMKLVEELYRAYRALAERYDHATGALHQAHRTMAEAFPCQFPLVMSDGSPYGSFGNEAVPHTPEVPPALRALFNPNELQKDALEKTLLENSLFCLSTELGCLRPKLKNLEESYQSLSDQHFALLAERNSLLSQVESLTQNMEKHSEKCLILKNSLSEISSKVGYLRSILKDFEESCQSLSDQNSGLLAERNSLLSQVEILTQNGEILSDKNSFLEKSLSDMNNEAGNLRSKLKESEESCQSLVEQKSDIFGTPCFLRLEILSQIVEKLSYKNSFSENSLTEENFDAGSNLEASSKDVDDEGRAGQCEVDDEGQNFNEISRGKYGQMIKDNKLDQESSYLQYRTNCCDGPNRIDIDDQLWEASERDCSKQKWKASTAAMEHSIELIEEEKSEYPSSDLVVEKESSVDRLEMPNRALASKQEWSKGVLARLQTEFQKLLDLETDVKELKRKMETSQMGKLPASLRYNTIYPQLNDAEGAVIVLTDTNNKLTNKAEELVWANCRTSKKEIR</sequence>
<keyword evidence="1 3" id="KW-0175">Coiled coil</keyword>
<comment type="caution">
    <text evidence="6">The sequence shown here is derived from an EMBL/GenBank/DDBJ whole genome shotgun (WGS) entry which is preliminary data.</text>
</comment>